<feature type="transmembrane region" description="Helical" evidence="14">
    <location>
        <begin position="65"/>
        <end position="85"/>
    </location>
</feature>
<evidence type="ECO:0000313" key="18">
    <source>
        <dbReference type="Proteomes" id="UP000019364"/>
    </source>
</evidence>
<dbReference type="InterPro" id="IPR036097">
    <property type="entry name" value="HisK_dim/P_sf"/>
</dbReference>
<dbReference type="SUPFAM" id="SSF158472">
    <property type="entry name" value="HAMP domain-like"/>
    <property type="match status" value="1"/>
</dbReference>
<dbReference type="InterPro" id="IPR050398">
    <property type="entry name" value="HssS/ArlS-like"/>
</dbReference>
<keyword evidence="13 14" id="KW-0472">Membrane</keyword>
<dbReference type="Gene3D" id="3.30.565.10">
    <property type="entry name" value="Histidine kinase-like ATPase, C-terminal domain"/>
    <property type="match status" value="1"/>
</dbReference>
<keyword evidence="12" id="KW-0902">Two-component regulatory system</keyword>
<dbReference type="InterPro" id="IPR004358">
    <property type="entry name" value="Sig_transdc_His_kin-like_C"/>
</dbReference>
<dbReference type="Pfam" id="PF00672">
    <property type="entry name" value="HAMP"/>
    <property type="match status" value="1"/>
</dbReference>
<keyword evidence="6" id="KW-0808">Transferase</keyword>
<evidence type="ECO:0000256" key="10">
    <source>
        <dbReference type="ARBA" id="ARBA00022840"/>
    </source>
</evidence>
<feature type="domain" description="Histidine kinase" evidence="15">
    <location>
        <begin position="151"/>
        <end position="368"/>
    </location>
</feature>
<dbReference type="PANTHER" id="PTHR45528">
    <property type="entry name" value="SENSOR HISTIDINE KINASE CPXA"/>
    <property type="match status" value="1"/>
</dbReference>
<dbReference type="PANTHER" id="PTHR45528:SF1">
    <property type="entry name" value="SENSOR HISTIDINE KINASE CPXA"/>
    <property type="match status" value="1"/>
</dbReference>
<reference evidence="17 18" key="1">
    <citation type="journal article" date="2014" name="Genome Announc.">
        <title>Draft Genome Sequence of Paenibacillus pini JCM 16418T, Isolated from the Rhizosphere of Pine Tree.</title>
        <authorList>
            <person name="Yuki M."/>
            <person name="Oshima K."/>
            <person name="Suda W."/>
            <person name="Oshida Y."/>
            <person name="Kitamura K."/>
            <person name="Iida Y."/>
            <person name="Hattori M."/>
            <person name="Ohkuma M."/>
        </authorList>
    </citation>
    <scope>NUCLEOTIDE SEQUENCE [LARGE SCALE GENOMIC DNA]</scope>
    <source>
        <strain evidence="17 18">JCM 16418</strain>
    </source>
</reference>
<keyword evidence="9 17" id="KW-0418">Kinase</keyword>
<dbReference type="SMART" id="SM00388">
    <property type="entry name" value="HisKA"/>
    <property type="match status" value="1"/>
</dbReference>
<dbReference type="GO" id="GO:0005524">
    <property type="term" value="F:ATP binding"/>
    <property type="evidence" value="ECO:0007669"/>
    <property type="project" value="UniProtKB-KW"/>
</dbReference>
<evidence type="ECO:0000313" key="17">
    <source>
        <dbReference type="EMBL" id="GAF06653.1"/>
    </source>
</evidence>
<evidence type="ECO:0000256" key="1">
    <source>
        <dbReference type="ARBA" id="ARBA00000085"/>
    </source>
</evidence>
<dbReference type="PROSITE" id="PS50109">
    <property type="entry name" value="HIS_KIN"/>
    <property type="match status" value="1"/>
</dbReference>
<dbReference type="InterPro" id="IPR003594">
    <property type="entry name" value="HATPase_dom"/>
</dbReference>
<proteinExistence type="predicted"/>
<dbReference type="InterPro" id="IPR005467">
    <property type="entry name" value="His_kinase_dom"/>
</dbReference>
<evidence type="ECO:0000256" key="2">
    <source>
        <dbReference type="ARBA" id="ARBA00004651"/>
    </source>
</evidence>
<dbReference type="GO" id="GO:0000155">
    <property type="term" value="F:phosphorelay sensor kinase activity"/>
    <property type="evidence" value="ECO:0007669"/>
    <property type="project" value="InterPro"/>
</dbReference>
<gene>
    <name evidence="17" type="ORF">JCM16418_625</name>
</gene>
<dbReference type="SMART" id="SM00387">
    <property type="entry name" value="HATPase_c"/>
    <property type="match status" value="1"/>
</dbReference>
<comment type="catalytic activity">
    <reaction evidence="1">
        <text>ATP + protein L-histidine = ADP + protein N-phospho-L-histidine.</text>
        <dbReference type="EC" id="2.7.13.3"/>
    </reaction>
</comment>
<evidence type="ECO:0000259" key="16">
    <source>
        <dbReference type="PROSITE" id="PS50885"/>
    </source>
</evidence>
<dbReference type="GO" id="GO:0005886">
    <property type="term" value="C:plasma membrane"/>
    <property type="evidence" value="ECO:0007669"/>
    <property type="project" value="UniProtKB-SubCell"/>
</dbReference>
<keyword evidence="7 14" id="KW-0812">Transmembrane</keyword>
<evidence type="ECO:0000256" key="5">
    <source>
        <dbReference type="ARBA" id="ARBA00022553"/>
    </source>
</evidence>
<dbReference type="Pfam" id="PF02518">
    <property type="entry name" value="HATPase_c"/>
    <property type="match status" value="1"/>
</dbReference>
<dbReference type="InterPro" id="IPR036890">
    <property type="entry name" value="HATPase_C_sf"/>
</dbReference>
<dbReference type="RefSeq" id="WP_036646147.1">
    <property type="nucleotide sequence ID" value="NZ_BAVZ01000001.1"/>
</dbReference>
<evidence type="ECO:0000256" key="13">
    <source>
        <dbReference type="ARBA" id="ARBA00023136"/>
    </source>
</evidence>
<keyword evidence="5" id="KW-0597">Phosphoprotein</keyword>
<keyword evidence="11 14" id="KW-1133">Transmembrane helix</keyword>
<evidence type="ECO:0000256" key="9">
    <source>
        <dbReference type="ARBA" id="ARBA00022777"/>
    </source>
</evidence>
<sequence length="368" mass="41652">MHNRSLFNKLQWKMVMMFFLSVGLTFATLMILRPILESIYLSNRTALDPLVIFVLKFNKIVGFSAWQGLVVILLFILYVMLLSWGTTRSLSNIIRGVKRMSDGQMDEKIPVRSNDEIGMLAAQINELAAQLTLSMQEEKLATQTKNELITNVSHDLRTPLTSIIGYLRLIEEDKYKDEVELRYYVNIAYEKARRMNGLVTDLFEYTRLGFGGSELHRKNIDIVELLGQLSAEFTLHLKNQKMFININAPQDKIMISGDGDKLMRAFENLITNGIRYGSEGGELLIEIHRLGGEVEIQIINYGSTIPSSELPHIFDRFYRVEKSRSLNTGGAGLGLAIVKSIVHLHDGSISVISNDNKTAFIVKLPLHA</sequence>
<dbReference type="Proteomes" id="UP000019364">
    <property type="component" value="Unassembled WGS sequence"/>
</dbReference>
<evidence type="ECO:0000259" key="15">
    <source>
        <dbReference type="PROSITE" id="PS50109"/>
    </source>
</evidence>
<dbReference type="InterPro" id="IPR003660">
    <property type="entry name" value="HAMP_dom"/>
</dbReference>
<dbReference type="PRINTS" id="PR00344">
    <property type="entry name" value="BCTRLSENSOR"/>
</dbReference>
<dbReference type="InterPro" id="IPR003661">
    <property type="entry name" value="HisK_dim/P_dom"/>
</dbReference>
<evidence type="ECO:0000256" key="6">
    <source>
        <dbReference type="ARBA" id="ARBA00022679"/>
    </source>
</evidence>
<keyword evidence="18" id="KW-1185">Reference proteome</keyword>
<dbReference type="Gene3D" id="1.10.287.130">
    <property type="match status" value="1"/>
</dbReference>
<dbReference type="CDD" id="cd00082">
    <property type="entry name" value="HisKA"/>
    <property type="match status" value="1"/>
</dbReference>
<dbReference type="SUPFAM" id="SSF55874">
    <property type="entry name" value="ATPase domain of HSP90 chaperone/DNA topoisomerase II/histidine kinase"/>
    <property type="match status" value="1"/>
</dbReference>
<dbReference type="eggNOG" id="COG2205">
    <property type="taxonomic scope" value="Bacteria"/>
</dbReference>
<protein>
    <recommendedName>
        <fullName evidence="3">histidine kinase</fullName>
        <ecNumber evidence="3">2.7.13.3</ecNumber>
    </recommendedName>
</protein>
<dbReference type="CDD" id="cd00075">
    <property type="entry name" value="HATPase"/>
    <property type="match status" value="1"/>
</dbReference>
<dbReference type="SMART" id="SM00304">
    <property type="entry name" value="HAMP"/>
    <property type="match status" value="1"/>
</dbReference>
<evidence type="ECO:0000256" key="3">
    <source>
        <dbReference type="ARBA" id="ARBA00012438"/>
    </source>
</evidence>
<accession>W7YGH6</accession>
<dbReference type="EMBL" id="BAVZ01000001">
    <property type="protein sequence ID" value="GAF06653.1"/>
    <property type="molecule type" value="Genomic_DNA"/>
</dbReference>
<keyword evidence="4" id="KW-1003">Cell membrane</keyword>
<comment type="subcellular location">
    <subcellularLocation>
        <location evidence="2">Cell membrane</location>
        <topology evidence="2">Multi-pass membrane protein</topology>
    </subcellularLocation>
</comment>
<dbReference type="AlphaFoldDB" id="W7YGH6"/>
<evidence type="ECO:0000256" key="7">
    <source>
        <dbReference type="ARBA" id="ARBA00022692"/>
    </source>
</evidence>
<dbReference type="FunFam" id="3.30.565.10:FF:000013">
    <property type="entry name" value="Two-component sensor histidine kinase"/>
    <property type="match status" value="1"/>
</dbReference>
<feature type="transmembrane region" description="Helical" evidence="14">
    <location>
        <begin position="12"/>
        <end position="32"/>
    </location>
</feature>
<dbReference type="Gene3D" id="6.10.340.10">
    <property type="match status" value="1"/>
</dbReference>
<evidence type="ECO:0000256" key="12">
    <source>
        <dbReference type="ARBA" id="ARBA00023012"/>
    </source>
</evidence>
<dbReference type="SUPFAM" id="SSF47384">
    <property type="entry name" value="Homodimeric domain of signal transducing histidine kinase"/>
    <property type="match status" value="1"/>
</dbReference>
<feature type="domain" description="HAMP" evidence="16">
    <location>
        <begin position="84"/>
        <end position="136"/>
    </location>
</feature>
<organism evidence="17 18">
    <name type="scientific">Paenibacillus pini JCM 16418</name>
    <dbReference type="NCBI Taxonomy" id="1236976"/>
    <lineage>
        <taxon>Bacteria</taxon>
        <taxon>Bacillati</taxon>
        <taxon>Bacillota</taxon>
        <taxon>Bacilli</taxon>
        <taxon>Bacillales</taxon>
        <taxon>Paenibacillaceae</taxon>
        <taxon>Paenibacillus</taxon>
    </lineage>
</organism>
<dbReference type="CDD" id="cd06225">
    <property type="entry name" value="HAMP"/>
    <property type="match status" value="1"/>
</dbReference>
<evidence type="ECO:0000256" key="14">
    <source>
        <dbReference type="SAM" id="Phobius"/>
    </source>
</evidence>
<evidence type="ECO:0000256" key="4">
    <source>
        <dbReference type="ARBA" id="ARBA00022475"/>
    </source>
</evidence>
<dbReference type="FunFam" id="1.10.287.130:FF:000008">
    <property type="entry name" value="Two-component sensor histidine kinase"/>
    <property type="match status" value="1"/>
</dbReference>
<name>W7YGH6_9BACL</name>
<dbReference type="STRING" id="1236976.JCM16418_625"/>
<dbReference type="PROSITE" id="PS50885">
    <property type="entry name" value="HAMP"/>
    <property type="match status" value="1"/>
</dbReference>
<comment type="caution">
    <text evidence="17">The sequence shown here is derived from an EMBL/GenBank/DDBJ whole genome shotgun (WGS) entry which is preliminary data.</text>
</comment>
<dbReference type="EC" id="2.7.13.3" evidence="3"/>
<dbReference type="OrthoDB" id="9792991at2"/>
<dbReference type="Pfam" id="PF00512">
    <property type="entry name" value="HisKA"/>
    <property type="match status" value="1"/>
</dbReference>
<keyword evidence="10" id="KW-0067">ATP-binding</keyword>
<keyword evidence="8" id="KW-0547">Nucleotide-binding</keyword>
<evidence type="ECO:0000256" key="8">
    <source>
        <dbReference type="ARBA" id="ARBA00022741"/>
    </source>
</evidence>
<evidence type="ECO:0000256" key="11">
    <source>
        <dbReference type="ARBA" id="ARBA00022989"/>
    </source>
</evidence>